<evidence type="ECO:0000313" key="1">
    <source>
        <dbReference type="EMBL" id="NJP00951.1"/>
    </source>
</evidence>
<dbReference type="Proteomes" id="UP000746535">
    <property type="component" value="Unassembled WGS sequence"/>
</dbReference>
<reference evidence="1 2" key="1">
    <citation type="submission" date="2020-03" db="EMBL/GenBank/DDBJ databases">
        <authorList>
            <person name="Wang L."/>
            <person name="He N."/>
            <person name="Li Y."/>
            <person name="Fang Y."/>
            <person name="Zhang F."/>
        </authorList>
    </citation>
    <scope>NUCLEOTIDE SEQUENCE [LARGE SCALE GENOMIC DNA]</scope>
    <source>
        <strain evidence="2">hsmgli-8</strain>
    </source>
</reference>
<name>A0ABX0YD54_9PSED</name>
<organism evidence="1 2">
    <name type="scientific">Pseudomonas quercus</name>
    <dbReference type="NCBI Taxonomy" id="2722792"/>
    <lineage>
        <taxon>Bacteria</taxon>
        <taxon>Pseudomonadati</taxon>
        <taxon>Pseudomonadota</taxon>
        <taxon>Gammaproteobacteria</taxon>
        <taxon>Pseudomonadales</taxon>
        <taxon>Pseudomonadaceae</taxon>
        <taxon>Pseudomonas</taxon>
    </lineage>
</organism>
<keyword evidence="1" id="KW-0966">Cell projection</keyword>
<evidence type="ECO:0000313" key="2">
    <source>
        <dbReference type="Proteomes" id="UP000746535"/>
    </source>
</evidence>
<proteinExistence type="predicted"/>
<protein>
    <submittedName>
        <fullName evidence="1">Flagellar protein FliT</fullName>
    </submittedName>
</protein>
<gene>
    <name evidence="1" type="ORF">HBH25_08750</name>
</gene>
<comment type="caution">
    <text evidence="1">The sequence shown here is derived from an EMBL/GenBank/DDBJ whole genome shotgun (WGS) entry which is preliminary data.</text>
</comment>
<keyword evidence="1" id="KW-0969">Cilium</keyword>
<sequence>MSALERIEYTRAALTEALAVKDWAAIGTLDQQIRACLDGLLDSVTVDPAILRHSLESLLRLYHQLVDASRGERQAVVEELKQVRQGHTASKVYHLFT</sequence>
<keyword evidence="1" id="KW-0282">Flagellum</keyword>
<dbReference type="EMBL" id="JAAVJI010000004">
    <property type="protein sequence ID" value="NJP00951.1"/>
    <property type="molecule type" value="Genomic_DNA"/>
</dbReference>
<keyword evidence="2" id="KW-1185">Reference proteome</keyword>
<accession>A0ABX0YD54</accession>
<dbReference type="RefSeq" id="WP_168083523.1">
    <property type="nucleotide sequence ID" value="NZ_JAAVJI010000004.1"/>
</dbReference>